<proteinExistence type="predicted"/>
<evidence type="ECO:0000256" key="4">
    <source>
        <dbReference type="ARBA" id="ARBA00023136"/>
    </source>
</evidence>
<feature type="transmembrane region" description="Helical" evidence="5">
    <location>
        <begin position="25"/>
        <end position="45"/>
    </location>
</feature>
<feature type="domain" description="Peptidase S54 rhomboid" evidence="6">
    <location>
        <begin position="60"/>
        <end position="195"/>
    </location>
</feature>
<dbReference type="AlphaFoldDB" id="A0AA95KJS3"/>
<reference evidence="7" key="1">
    <citation type="journal article" date="2023" name="Int. J. Mol. Sci.">
        <title>Metagenomics Revealed a New Genus 'Candidatus Thiocaldithrix dubininis' gen. nov., sp. nov. and a New Species 'Candidatus Thiothrix putei' sp. nov. in the Family Thiotrichaceae, Some Members of Which Have Traits of Both Na+- and H+-Motive Energetics.</title>
        <authorList>
            <person name="Ravin N.V."/>
            <person name="Muntyan M.S."/>
            <person name="Smolyakov D.D."/>
            <person name="Rudenko T.S."/>
            <person name="Beletsky A.V."/>
            <person name="Mardanov A.V."/>
            <person name="Grabovich M.Y."/>
        </authorList>
    </citation>
    <scope>NUCLEOTIDE SEQUENCE</scope>
    <source>
        <strain evidence="7">GKL-01</strain>
    </source>
</reference>
<keyword evidence="2 5" id="KW-0812">Transmembrane</keyword>
<feature type="transmembrane region" description="Helical" evidence="5">
    <location>
        <begin position="176"/>
        <end position="194"/>
    </location>
</feature>
<dbReference type="SUPFAM" id="SSF144091">
    <property type="entry name" value="Rhomboid-like"/>
    <property type="match status" value="1"/>
</dbReference>
<accession>A0AA95KJS3</accession>
<evidence type="ECO:0000256" key="5">
    <source>
        <dbReference type="SAM" id="Phobius"/>
    </source>
</evidence>
<keyword evidence="7" id="KW-0378">Hydrolase</keyword>
<dbReference type="GO" id="GO:0004252">
    <property type="term" value="F:serine-type endopeptidase activity"/>
    <property type="evidence" value="ECO:0007669"/>
    <property type="project" value="InterPro"/>
</dbReference>
<dbReference type="Gene3D" id="1.20.1540.10">
    <property type="entry name" value="Rhomboid-like"/>
    <property type="match status" value="1"/>
</dbReference>
<comment type="subcellular location">
    <subcellularLocation>
        <location evidence="1">Membrane</location>
        <topology evidence="1">Multi-pass membrane protein</topology>
    </subcellularLocation>
</comment>
<gene>
    <name evidence="7" type="ORF">QJT80_14090</name>
</gene>
<name>A0AA95KJS3_9GAMM</name>
<dbReference type="InterPro" id="IPR035952">
    <property type="entry name" value="Rhomboid-like_sf"/>
</dbReference>
<dbReference type="EMBL" id="CP124755">
    <property type="protein sequence ID" value="WGZ90602.1"/>
    <property type="molecule type" value="Genomic_DNA"/>
</dbReference>
<dbReference type="InterPro" id="IPR022764">
    <property type="entry name" value="Peptidase_S54_rhomboid_dom"/>
</dbReference>
<dbReference type="GO" id="GO:0006508">
    <property type="term" value="P:proteolysis"/>
    <property type="evidence" value="ECO:0007669"/>
    <property type="project" value="UniProtKB-KW"/>
</dbReference>
<reference evidence="7" key="2">
    <citation type="submission" date="2023-04" db="EMBL/GenBank/DDBJ databases">
        <authorList>
            <person name="Beletskiy A.V."/>
            <person name="Mardanov A.V."/>
            <person name="Ravin N.V."/>
        </authorList>
    </citation>
    <scope>NUCLEOTIDE SEQUENCE</scope>
    <source>
        <strain evidence="7">GKL-01</strain>
    </source>
</reference>
<dbReference type="Pfam" id="PF01694">
    <property type="entry name" value="Rhomboid"/>
    <property type="match status" value="1"/>
</dbReference>
<evidence type="ECO:0000313" key="7">
    <source>
        <dbReference type="EMBL" id="WGZ90602.1"/>
    </source>
</evidence>
<organism evidence="7">
    <name type="scientific">Candidatus Thiocaldithrix dubininis</name>
    <dbReference type="NCBI Taxonomy" id="3080823"/>
    <lineage>
        <taxon>Bacteria</taxon>
        <taxon>Pseudomonadati</taxon>
        <taxon>Pseudomonadota</taxon>
        <taxon>Gammaproteobacteria</taxon>
        <taxon>Thiotrichales</taxon>
        <taxon>Thiotrichaceae</taxon>
        <taxon>Candidatus Thiocaldithrix</taxon>
    </lineage>
</organism>
<feature type="transmembrane region" description="Helical" evidence="5">
    <location>
        <begin position="121"/>
        <end position="142"/>
    </location>
</feature>
<feature type="transmembrane region" description="Helical" evidence="5">
    <location>
        <begin position="76"/>
        <end position="92"/>
    </location>
</feature>
<dbReference type="GO" id="GO:0016020">
    <property type="term" value="C:membrane"/>
    <property type="evidence" value="ECO:0007669"/>
    <property type="project" value="UniProtKB-SubCell"/>
</dbReference>
<evidence type="ECO:0000256" key="2">
    <source>
        <dbReference type="ARBA" id="ARBA00022692"/>
    </source>
</evidence>
<dbReference type="Proteomes" id="UP001300672">
    <property type="component" value="Chromosome"/>
</dbReference>
<sequence>MFSAASQPLMNPNTNNHTHRITQELPLVALFILAIWGVFFIDRVFPLEQFGLIPRQLSGLTGIFTMPFLHANLQHIMNNTVPLTVLLLLLAGSRADSRLVVLLIMVLGGLLLWLFGRSYSLHIGASGLVFGLASFLMVSGLLERRLVPMLISVLVAFLYGTSLLAGLVPWQPGVSWDGHLFGGIAGAFVAWLLVKYKQQT</sequence>
<dbReference type="KEGG" id="tdu:QJT80_14090"/>
<keyword evidence="7" id="KW-0645">Protease</keyword>
<protein>
    <submittedName>
        <fullName evidence="7">Rhomboid family intramembrane serine protease</fullName>
        <ecNumber evidence="7">3.4.21.-</ecNumber>
    </submittedName>
</protein>
<keyword evidence="3 5" id="KW-1133">Transmembrane helix</keyword>
<dbReference type="EC" id="3.4.21.-" evidence="7"/>
<feature type="transmembrane region" description="Helical" evidence="5">
    <location>
        <begin position="149"/>
        <end position="170"/>
    </location>
</feature>
<evidence type="ECO:0000256" key="1">
    <source>
        <dbReference type="ARBA" id="ARBA00004141"/>
    </source>
</evidence>
<evidence type="ECO:0000256" key="3">
    <source>
        <dbReference type="ARBA" id="ARBA00022989"/>
    </source>
</evidence>
<evidence type="ECO:0000259" key="6">
    <source>
        <dbReference type="Pfam" id="PF01694"/>
    </source>
</evidence>
<feature type="transmembrane region" description="Helical" evidence="5">
    <location>
        <begin position="99"/>
        <end position="115"/>
    </location>
</feature>
<keyword evidence="4 5" id="KW-0472">Membrane</keyword>